<evidence type="ECO:0000259" key="1">
    <source>
        <dbReference type="PROSITE" id="PS51186"/>
    </source>
</evidence>
<organism evidence="2 3">
    <name type="scientific">Nocardia yunnanensis</name>
    <dbReference type="NCBI Taxonomy" id="2382165"/>
    <lineage>
        <taxon>Bacteria</taxon>
        <taxon>Bacillati</taxon>
        <taxon>Actinomycetota</taxon>
        <taxon>Actinomycetes</taxon>
        <taxon>Mycobacteriales</taxon>
        <taxon>Nocardiaceae</taxon>
        <taxon>Nocardia</taxon>
    </lineage>
</organism>
<dbReference type="EMBL" id="CP032568">
    <property type="protein sequence ID" value="AYF73739.1"/>
    <property type="molecule type" value="Genomic_DNA"/>
</dbReference>
<dbReference type="Pfam" id="PF13673">
    <property type="entry name" value="Acetyltransf_10"/>
    <property type="match status" value="1"/>
</dbReference>
<keyword evidence="2" id="KW-0808">Transferase</keyword>
<dbReference type="InterPro" id="IPR000182">
    <property type="entry name" value="GNAT_dom"/>
</dbReference>
<dbReference type="Gene3D" id="3.40.630.30">
    <property type="match status" value="1"/>
</dbReference>
<dbReference type="Proteomes" id="UP000267164">
    <property type="component" value="Chromosome"/>
</dbReference>
<dbReference type="GO" id="GO:0016747">
    <property type="term" value="F:acyltransferase activity, transferring groups other than amino-acyl groups"/>
    <property type="evidence" value="ECO:0007669"/>
    <property type="project" value="InterPro"/>
</dbReference>
<accession>A0A386ZB65</accession>
<gene>
    <name evidence="2" type="ORF">D7D52_07560</name>
</gene>
<dbReference type="SUPFAM" id="SSF55729">
    <property type="entry name" value="Acyl-CoA N-acyltransferases (Nat)"/>
    <property type="match status" value="1"/>
</dbReference>
<dbReference type="OrthoDB" id="3814885at2"/>
<name>A0A386ZB65_9NOCA</name>
<dbReference type="PROSITE" id="PS51186">
    <property type="entry name" value="GNAT"/>
    <property type="match status" value="1"/>
</dbReference>
<dbReference type="AlphaFoldDB" id="A0A386ZB65"/>
<dbReference type="KEGG" id="nyu:D7D52_07560"/>
<protein>
    <submittedName>
        <fullName evidence="2">GNAT family N-acetyltransferase</fullName>
    </submittedName>
</protein>
<dbReference type="InterPro" id="IPR016181">
    <property type="entry name" value="Acyl_CoA_acyltransferase"/>
</dbReference>
<proteinExistence type="predicted"/>
<dbReference type="RefSeq" id="WP_120735665.1">
    <property type="nucleotide sequence ID" value="NZ_CP032568.1"/>
</dbReference>
<dbReference type="CDD" id="cd04301">
    <property type="entry name" value="NAT_SF"/>
    <property type="match status" value="1"/>
</dbReference>
<evidence type="ECO:0000313" key="3">
    <source>
        <dbReference type="Proteomes" id="UP000267164"/>
    </source>
</evidence>
<evidence type="ECO:0000313" key="2">
    <source>
        <dbReference type="EMBL" id="AYF73739.1"/>
    </source>
</evidence>
<sequence length="266" mass="28733">MHTSEFTSGAGNAGVEVSRVGLTQWQAVDHDLVVGYGDLVTRVDGRLFVSIDAWGRAAVFERIAAAMLGSLGRPLHTVVDEYDGELLSCWESAGFAVHRREWEYLVATDPAVTGLADVRPPADITIVPAGCAVEAPLRVVDRIIRDEVEAGAGWHTMPVENLRGRDGDTIVDVSKYVAAAQSDRYVGLLRIVEAARLPRLGLIAVRGDQQRRGIARAMLAHTLGALHARGKQFASAEITESNTAATALFESLGARRTRSNLELVLR</sequence>
<keyword evidence="3" id="KW-1185">Reference proteome</keyword>
<feature type="domain" description="N-acetyltransferase" evidence="1">
    <location>
        <begin position="124"/>
        <end position="266"/>
    </location>
</feature>
<reference evidence="2 3" key="1">
    <citation type="submission" date="2018-09" db="EMBL/GenBank/DDBJ databases">
        <title>Nocardia yunnanensis sp. nov., an actinomycete isolated from a soil sample.</title>
        <authorList>
            <person name="Zhang J."/>
        </authorList>
    </citation>
    <scope>NUCLEOTIDE SEQUENCE [LARGE SCALE GENOMIC DNA]</scope>
    <source>
        <strain evidence="2 3">CFHS0054</strain>
    </source>
</reference>